<dbReference type="SUPFAM" id="SSF158568">
    <property type="entry name" value="AF1862-like"/>
    <property type="match status" value="1"/>
</dbReference>
<dbReference type="GO" id="GO:0051607">
    <property type="term" value="P:defense response to virus"/>
    <property type="evidence" value="ECO:0007669"/>
    <property type="project" value="UniProtKB-KW"/>
</dbReference>
<keyword evidence="7" id="KW-1185">Reference proteome</keyword>
<keyword evidence="3" id="KW-0963">Cytoplasm</keyword>
<accession>A0A4Y8P714</accession>
<dbReference type="AlphaFoldDB" id="A0A4Y8P714"/>
<evidence type="ECO:0000256" key="5">
    <source>
        <dbReference type="ARBA" id="ARBA00030001"/>
    </source>
</evidence>
<sequence length="120" mass="13707">MNESNLELSRAEHALKNAKDLSKEKVNRLPGLIQGNGLLATLAFVSEEKEERKELKNAMEAVIDYLREREILNSSLNKENENKILITINELTNGDSLKLQQATIESLKYLSYLKRFSKKS</sequence>
<evidence type="ECO:0000256" key="3">
    <source>
        <dbReference type="ARBA" id="ARBA00022490"/>
    </source>
</evidence>
<comment type="similarity">
    <text evidence="2">Belongs to the CRISPR system Cmr5 family.</text>
</comment>
<comment type="subcellular location">
    <subcellularLocation>
        <location evidence="1">Cytoplasm</location>
    </subcellularLocation>
</comment>
<evidence type="ECO:0000256" key="2">
    <source>
        <dbReference type="ARBA" id="ARBA00006161"/>
    </source>
</evidence>
<evidence type="ECO:0000313" key="7">
    <source>
        <dbReference type="Proteomes" id="UP000297713"/>
    </source>
</evidence>
<protein>
    <recommendedName>
        <fullName evidence="5">CRISPR type III-B/RAMP module-associated protein Cmr5</fullName>
    </recommendedName>
</protein>
<dbReference type="Proteomes" id="UP000297713">
    <property type="component" value="Unassembled WGS sequence"/>
</dbReference>
<dbReference type="Pfam" id="PF09701">
    <property type="entry name" value="Cas_Cmr5"/>
    <property type="match status" value="1"/>
</dbReference>
<dbReference type="InterPro" id="IPR010160">
    <property type="entry name" value="CRISPR-assoc_prot_Cmr5"/>
</dbReference>
<dbReference type="EMBL" id="LXQC01000198">
    <property type="protein sequence ID" value="TFE65871.1"/>
    <property type="molecule type" value="Genomic_DNA"/>
</dbReference>
<dbReference type="OrthoDB" id="196356at2"/>
<dbReference type="InterPro" id="IPR023101">
    <property type="entry name" value="AF1862-like_dom_sf"/>
</dbReference>
<proteinExistence type="inferred from homology"/>
<dbReference type="NCBIfam" id="TIGR01881">
    <property type="entry name" value="cas_Cmr5"/>
    <property type="match status" value="1"/>
</dbReference>
<evidence type="ECO:0000313" key="6">
    <source>
        <dbReference type="EMBL" id="TFE65871.1"/>
    </source>
</evidence>
<dbReference type="GO" id="GO:0005737">
    <property type="term" value="C:cytoplasm"/>
    <property type="evidence" value="ECO:0007669"/>
    <property type="project" value="UniProtKB-SubCell"/>
</dbReference>
<evidence type="ECO:0000256" key="1">
    <source>
        <dbReference type="ARBA" id="ARBA00004496"/>
    </source>
</evidence>
<dbReference type="Gene3D" id="1.10.520.30">
    <property type="entry name" value="AF1862-like domain"/>
    <property type="match status" value="1"/>
</dbReference>
<reference evidence="6 7" key="1">
    <citation type="submission" date="2016-05" db="EMBL/GenBank/DDBJ databases">
        <title>Diversity and Homogeneity among Thermoacidophilic Verrucomicrobia Methanotrophs Linked with Geographical Origin.</title>
        <authorList>
            <person name="Erikstad H.-A."/>
            <person name="Smestad N.B."/>
            <person name="Ceballos R.M."/>
            <person name="Birkeland N.-K."/>
        </authorList>
    </citation>
    <scope>NUCLEOTIDE SEQUENCE [LARGE SCALE GENOMIC DNA]</scope>
    <source>
        <strain evidence="6 7">Phi</strain>
    </source>
</reference>
<comment type="caution">
    <text evidence="6">The sequence shown here is derived from an EMBL/GenBank/DDBJ whole genome shotgun (WGS) entry which is preliminary data.</text>
</comment>
<evidence type="ECO:0000256" key="4">
    <source>
        <dbReference type="ARBA" id="ARBA00023118"/>
    </source>
</evidence>
<dbReference type="RefSeq" id="WP_134440894.1">
    <property type="nucleotide sequence ID" value="NZ_LXQC01000198.1"/>
</dbReference>
<keyword evidence="4" id="KW-0051">Antiviral defense</keyword>
<organism evidence="6 7">
    <name type="scientific">Methylacidiphilum caldifontis</name>
    <dbReference type="NCBI Taxonomy" id="2795386"/>
    <lineage>
        <taxon>Bacteria</taxon>
        <taxon>Pseudomonadati</taxon>
        <taxon>Verrucomicrobiota</taxon>
        <taxon>Methylacidiphilae</taxon>
        <taxon>Methylacidiphilales</taxon>
        <taxon>Methylacidiphilaceae</taxon>
        <taxon>Methylacidiphilum (ex Ratnadevi et al. 2023)</taxon>
    </lineage>
</organism>
<gene>
    <name evidence="6" type="ORF">A7Q10_02580</name>
</gene>
<name>A0A4Y8P714_9BACT</name>